<evidence type="ECO:0000313" key="14">
    <source>
        <dbReference type="Proteomes" id="UP000237647"/>
    </source>
</evidence>
<dbReference type="SMART" id="SM00861">
    <property type="entry name" value="Transket_pyr"/>
    <property type="match status" value="1"/>
</dbReference>
<evidence type="ECO:0000256" key="3">
    <source>
        <dbReference type="ARBA" id="ARBA00011738"/>
    </source>
</evidence>
<comment type="catalytic activity">
    <reaction evidence="11">
        <text>D-glyceraldehyde 3-phosphate + pyruvate + H(+) = 1-deoxy-D-xylulose 5-phosphate + CO2</text>
        <dbReference type="Rhea" id="RHEA:12605"/>
        <dbReference type="ChEBI" id="CHEBI:15361"/>
        <dbReference type="ChEBI" id="CHEBI:15378"/>
        <dbReference type="ChEBI" id="CHEBI:16526"/>
        <dbReference type="ChEBI" id="CHEBI:57792"/>
        <dbReference type="ChEBI" id="CHEBI:59776"/>
        <dbReference type="EC" id="2.2.1.7"/>
    </reaction>
</comment>
<keyword evidence="5 11" id="KW-0479">Metal-binding</keyword>
<evidence type="ECO:0000256" key="5">
    <source>
        <dbReference type="ARBA" id="ARBA00022723"/>
    </source>
</evidence>
<dbReference type="GO" id="GO:0005829">
    <property type="term" value="C:cytosol"/>
    <property type="evidence" value="ECO:0007669"/>
    <property type="project" value="TreeGrafter"/>
</dbReference>
<dbReference type="PANTHER" id="PTHR43322:SF5">
    <property type="entry name" value="1-DEOXY-D-XYLULOSE-5-PHOSPHATE SYNTHASE, CHLOROPLASTIC"/>
    <property type="match status" value="1"/>
</dbReference>
<feature type="binding site" evidence="11">
    <location>
        <position position="382"/>
    </location>
    <ligand>
        <name>thiamine diphosphate</name>
        <dbReference type="ChEBI" id="CHEBI:58937"/>
    </ligand>
</feature>
<dbReference type="PANTHER" id="PTHR43322">
    <property type="entry name" value="1-D-DEOXYXYLULOSE 5-PHOSPHATE SYNTHASE-RELATED"/>
    <property type="match status" value="1"/>
</dbReference>
<dbReference type="SUPFAM" id="SSF52922">
    <property type="entry name" value="TK C-terminal domain-like"/>
    <property type="match status" value="1"/>
</dbReference>
<feature type="binding site" evidence="11">
    <location>
        <position position="88"/>
    </location>
    <ligand>
        <name>thiamine diphosphate</name>
        <dbReference type="ChEBI" id="CHEBI:58937"/>
    </ligand>
</feature>
<keyword evidence="14" id="KW-1185">Reference proteome</keyword>
<dbReference type="GO" id="GO:0030976">
    <property type="term" value="F:thiamine pyrophosphate binding"/>
    <property type="evidence" value="ECO:0007669"/>
    <property type="project" value="UniProtKB-UniRule"/>
</dbReference>
<comment type="cofactor">
    <cofactor evidence="11">
        <name>Mg(2+)</name>
        <dbReference type="ChEBI" id="CHEBI:18420"/>
    </cofactor>
    <text evidence="11">Binds 1 Mg(2+) ion per subunit.</text>
</comment>
<dbReference type="Pfam" id="PF13292">
    <property type="entry name" value="DXP_synthase_N"/>
    <property type="match status" value="1"/>
</dbReference>
<dbReference type="CDD" id="cd07033">
    <property type="entry name" value="TPP_PYR_DXS_TK_like"/>
    <property type="match status" value="1"/>
</dbReference>
<dbReference type="AlphaFoldDB" id="A0A2T0V4B7"/>
<dbReference type="GO" id="GO:0019288">
    <property type="term" value="P:isopentenyl diphosphate biosynthetic process, methylerythritol 4-phosphate pathway"/>
    <property type="evidence" value="ECO:0007669"/>
    <property type="project" value="TreeGrafter"/>
</dbReference>
<name>A0A2T0V4B7_9GAMM</name>
<organism evidence="13 14">
    <name type="scientific">Vreelandella songnenensis</name>
    <dbReference type="NCBI Taxonomy" id="1176243"/>
    <lineage>
        <taxon>Bacteria</taxon>
        <taxon>Pseudomonadati</taxon>
        <taxon>Pseudomonadota</taxon>
        <taxon>Gammaproteobacteria</taxon>
        <taxon>Oceanospirillales</taxon>
        <taxon>Halomonadaceae</taxon>
        <taxon>Vreelandella</taxon>
    </lineage>
</organism>
<reference evidence="13 14" key="1">
    <citation type="submission" date="2018-03" db="EMBL/GenBank/DDBJ databases">
        <title>Genomic Encyclopedia of Type Strains, Phase III (KMG-III): the genomes of soil and plant-associated and newly described type strains.</title>
        <authorList>
            <person name="Whitman W."/>
        </authorList>
    </citation>
    <scope>NUCLEOTIDE SEQUENCE [LARGE SCALE GENOMIC DNA]</scope>
    <source>
        <strain evidence="13 14">CGMCC 1.12152</strain>
    </source>
</reference>
<dbReference type="SUPFAM" id="SSF52518">
    <property type="entry name" value="Thiamin diphosphate-binding fold (THDP-binding)"/>
    <property type="match status" value="2"/>
</dbReference>
<dbReference type="HAMAP" id="MF_00315">
    <property type="entry name" value="DXP_synth"/>
    <property type="match status" value="1"/>
</dbReference>
<dbReference type="GO" id="GO:0009228">
    <property type="term" value="P:thiamine biosynthetic process"/>
    <property type="evidence" value="ECO:0007669"/>
    <property type="project" value="UniProtKB-UniRule"/>
</dbReference>
<evidence type="ECO:0000259" key="12">
    <source>
        <dbReference type="SMART" id="SM00861"/>
    </source>
</evidence>
<dbReference type="Pfam" id="PF02779">
    <property type="entry name" value="Transket_pyr"/>
    <property type="match status" value="1"/>
</dbReference>
<dbReference type="RefSeq" id="WP_106374797.1">
    <property type="nucleotide sequence ID" value="NZ_PVTK01000004.1"/>
</dbReference>
<feature type="binding site" evidence="11">
    <location>
        <position position="189"/>
    </location>
    <ligand>
        <name>Mg(2+)</name>
        <dbReference type="ChEBI" id="CHEBI:18420"/>
    </ligand>
</feature>
<sequence length="636" mass="68853">MPMKLFDEIPRERPATPLLDSFDHPSALRAMNARQLAQLADELRAYLLYSVGVSGGHFGAGLGVVELSVALHHAFHTPKDRLVWDVGHQAYPHKILTGRREAMLGIRQQNGLAAFPRRAESEYDTFGVGHSSTSISAALGMALAAQAKGEHRRVCAIIGDGALTAGMAFEALAHAGHTHANMLVVLNDNEMSISENVGGLATYLARMMSSKPYLKMREEGKKVLSHLPGALEIAKRTEEHMKGMVSPATLFEEMGFHYIGPIDGHDLEALTETLTNLRDVKGPQFLHIKTCKGKGFLPAEADQIGYHAITKLEKTRRTPTPPPKAPSAPRKKYCNVFGDWLCDMAESDPRLMGITPAMREGSDLVRFSKEYPARYFDVAIAEQHAVTLAAGMACEGMKPVVAIYSTFLQRGYDQLIHDVAVQNLDVTFAIDRAGLVGEDGPTHHGSMDLSFLRCVPGMVILAPADEAECRAMLSAAYHYPGPTAVRYPRGTGPGVEIPTHLDALPIGKAEVRREATGEGVRIALLAFGSLNGPAAEVAERLNATHINMRSIKPLDRDAVLHAADEHELLITLEENAIAGGAGSAVNELLHAEGVQIEVLNLGLPDEFVEHGSPEELLHDCGLDAEGIEAAIRQRLP</sequence>
<dbReference type="NCBIfam" id="NF003933">
    <property type="entry name" value="PRK05444.2-2"/>
    <property type="match status" value="1"/>
</dbReference>
<evidence type="ECO:0000256" key="8">
    <source>
        <dbReference type="ARBA" id="ARBA00023052"/>
    </source>
</evidence>
<dbReference type="CDD" id="cd02007">
    <property type="entry name" value="TPP_DXS"/>
    <property type="match status" value="1"/>
</dbReference>
<evidence type="ECO:0000256" key="9">
    <source>
        <dbReference type="ARBA" id="ARBA00023229"/>
    </source>
</evidence>
<dbReference type="InterPro" id="IPR033248">
    <property type="entry name" value="Transketolase_C"/>
</dbReference>
<proteinExistence type="inferred from homology"/>
<accession>A0A2T0V4B7</accession>
<dbReference type="Gene3D" id="3.40.50.970">
    <property type="match status" value="2"/>
</dbReference>
<dbReference type="Gene3D" id="3.40.50.920">
    <property type="match status" value="1"/>
</dbReference>
<dbReference type="EMBL" id="PVTK01000004">
    <property type="protein sequence ID" value="PRY64967.1"/>
    <property type="molecule type" value="Genomic_DNA"/>
</dbReference>
<gene>
    <name evidence="11" type="primary">dxs</name>
    <name evidence="13" type="ORF">B0H98_104271</name>
</gene>
<dbReference type="InterPro" id="IPR005475">
    <property type="entry name" value="Transketolase-like_Pyr-bd"/>
</dbReference>
<feature type="binding site" evidence="11">
    <location>
        <position position="296"/>
    </location>
    <ligand>
        <name>thiamine diphosphate</name>
        <dbReference type="ChEBI" id="CHEBI:58937"/>
    </ligand>
</feature>
<feature type="binding site" evidence="11">
    <location>
        <begin position="129"/>
        <end position="131"/>
    </location>
    <ligand>
        <name>thiamine diphosphate</name>
        <dbReference type="ChEBI" id="CHEBI:58937"/>
    </ligand>
</feature>
<protein>
    <recommendedName>
        <fullName evidence="11">1-deoxy-D-xylulose-5-phosphate synthase</fullName>
        <ecNumber evidence="11">2.2.1.7</ecNumber>
    </recommendedName>
    <alternativeName>
        <fullName evidence="11">1-deoxyxylulose-5-phosphate synthase</fullName>
        <shortName evidence="11">DXP synthase</shortName>
        <shortName evidence="11">DXPS</shortName>
    </alternativeName>
</protein>
<keyword evidence="9 11" id="KW-0414">Isoprene biosynthesis</keyword>
<comment type="subunit">
    <text evidence="3 11">Homodimer.</text>
</comment>
<dbReference type="InterPro" id="IPR029061">
    <property type="entry name" value="THDP-binding"/>
</dbReference>
<dbReference type="FunFam" id="3.40.50.970:FF:000005">
    <property type="entry name" value="1-deoxy-D-xylulose-5-phosphate synthase"/>
    <property type="match status" value="1"/>
</dbReference>
<dbReference type="Pfam" id="PF02780">
    <property type="entry name" value="Transketolase_C"/>
    <property type="match status" value="1"/>
</dbReference>
<evidence type="ECO:0000256" key="2">
    <source>
        <dbReference type="ARBA" id="ARBA00011081"/>
    </source>
</evidence>
<comment type="caution">
    <text evidence="13">The sequence shown here is derived from an EMBL/GenBank/DDBJ whole genome shotgun (WGS) entry which is preliminary data.</text>
</comment>
<dbReference type="GO" id="GO:0016114">
    <property type="term" value="P:terpenoid biosynthetic process"/>
    <property type="evidence" value="ECO:0007669"/>
    <property type="project" value="UniProtKB-UniRule"/>
</dbReference>
<dbReference type="InterPro" id="IPR009014">
    <property type="entry name" value="Transketo_C/PFOR_II"/>
</dbReference>
<dbReference type="Proteomes" id="UP000237647">
    <property type="component" value="Unassembled WGS sequence"/>
</dbReference>
<feature type="binding site" evidence="11">
    <location>
        <position position="189"/>
    </location>
    <ligand>
        <name>thiamine diphosphate</name>
        <dbReference type="ChEBI" id="CHEBI:58937"/>
    </ligand>
</feature>
<keyword evidence="6 11" id="KW-0460">Magnesium</keyword>
<evidence type="ECO:0000256" key="6">
    <source>
        <dbReference type="ARBA" id="ARBA00022842"/>
    </source>
</evidence>
<comment type="function">
    <text evidence="10 11">Catalyzes the acyloin condensation reaction between C atoms 2 and 3 of pyruvate and glyceraldehyde 3-phosphate to yield 1-deoxy-D-xylulose-5-phosphate (DXP).</text>
</comment>
<dbReference type="InterPro" id="IPR005477">
    <property type="entry name" value="Dxylulose-5-P_synthase"/>
</dbReference>
<feature type="domain" description="Transketolase-like pyrimidine-binding" evidence="12">
    <location>
        <begin position="331"/>
        <end position="495"/>
    </location>
</feature>
<evidence type="ECO:0000256" key="11">
    <source>
        <dbReference type="HAMAP-Rule" id="MF_00315"/>
    </source>
</evidence>
<keyword evidence="7 11" id="KW-0784">Thiamine biosynthesis</keyword>
<dbReference type="GO" id="GO:0008661">
    <property type="term" value="F:1-deoxy-D-xylulose-5-phosphate synthase activity"/>
    <property type="evidence" value="ECO:0007669"/>
    <property type="project" value="UniProtKB-UniRule"/>
</dbReference>
<dbReference type="FunFam" id="3.40.50.920:FF:000002">
    <property type="entry name" value="1-deoxy-D-xylulose-5-phosphate synthase"/>
    <property type="match status" value="1"/>
</dbReference>
<dbReference type="UniPathway" id="UPA00064">
    <property type="reaction ID" value="UER00091"/>
</dbReference>
<evidence type="ECO:0000313" key="13">
    <source>
        <dbReference type="EMBL" id="PRY64967.1"/>
    </source>
</evidence>
<feature type="binding site" evidence="11">
    <location>
        <position position="160"/>
    </location>
    <ligand>
        <name>Mg(2+)</name>
        <dbReference type="ChEBI" id="CHEBI:18420"/>
    </ligand>
</feature>
<evidence type="ECO:0000256" key="10">
    <source>
        <dbReference type="ARBA" id="ARBA00055605"/>
    </source>
</evidence>
<comment type="pathway">
    <text evidence="1 11">Metabolic intermediate biosynthesis; 1-deoxy-D-xylulose 5-phosphate biosynthesis; 1-deoxy-D-xylulose 5-phosphate from D-glyceraldehyde 3-phosphate and pyruvate: step 1/1.</text>
</comment>
<dbReference type="EC" id="2.2.1.7" evidence="11"/>
<evidence type="ECO:0000256" key="7">
    <source>
        <dbReference type="ARBA" id="ARBA00022977"/>
    </source>
</evidence>
<evidence type="ECO:0000256" key="4">
    <source>
        <dbReference type="ARBA" id="ARBA00022679"/>
    </source>
</evidence>
<keyword evidence="8 11" id="KW-0786">Thiamine pyrophosphate</keyword>
<dbReference type="NCBIfam" id="TIGR00204">
    <property type="entry name" value="dxs"/>
    <property type="match status" value="1"/>
</dbReference>
<evidence type="ECO:0000256" key="1">
    <source>
        <dbReference type="ARBA" id="ARBA00004980"/>
    </source>
</evidence>
<feature type="binding site" evidence="11">
    <location>
        <begin position="161"/>
        <end position="162"/>
    </location>
    <ligand>
        <name>thiamine diphosphate</name>
        <dbReference type="ChEBI" id="CHEBI:58937"/>
    </ligand>
</feature>
<keyword evidence="4 11" id="KW-0808">Transferase</keyword>
<dbReference type="GO" id="GO:0000287">
    <property type="term" value="F:magnesium ion binding"/>
    <property type="evidence" value="ECO:0007669"/>
    <property type="project" value="UniProtKB-UniRule"/>
</dbReference>
<dbReference type="OrthoDB" id="9803371at2"/>
<comment type="similarity">
    <text evidence="2 11">Belongs to the transketolase family. DXPS subfamily.</text>
</comment>
<comment type="cofactor">
    <cofactor evidence="11">
        <name>thiamine diphosphate</name>
        <dbReference type="ChEBI" id="CHEBI:58937"/>
    </cofactor>
    <text evidence="11">Binds 1 thiamine pyrophosphate per subunit.</text>
</comment>